<sequence length="135" mass="14410">MAVTAAAKVTCVSTFNSAVEEQQLFSPKILVVDTHGMMATNASPSTIAYGTAETSFTDHPIAAKLHNELQGSAETNQTVVKEQPLPIRPSLEANKPKVFSEGPKTKTDEEKQKNAEASNCCVEFGNCCVSMLTSC</sequence>
<protein>
    <submittedName>
        <fullName evidence="2 4">Uncharacterized protein</fullName>
    </submittedName>
</protein>
<keyword evidence="3" id="KW-1185">Reference proteome</keyword>
<name>A0A183EEW9_9BILA</name>
<evidence type="ECO:0000313" key="3">
    <source>
        <dbReference type="Proteomes" id="UP000271098"/>
    </source>
</evidence>
<evidence type="ECO:0000313" key="4">
    <source>
        <dbReference type="WBParaSite" id="GPUH_0001953501-mRNA-1"/>
    </source>
</evidence>
<dbReference type="Proteomes" id="UP000271098">
    <property type="component" value="Unassembled WGS sequence"/>
</dbReference>
<evidence type="ECO:0000256" key="1">
    <source>
        <dbReference type="SAM" id="MobiDB-lite"/>
    </source>
</evidence>
<feature type="region of interest" description="Disordered" evidence="1">
    <location>
        <begin position="69"/>
        <end position="115"/>
    </location>
</feature>
<proteinExistence type="predicted"/>
<dbReference type="WBParaSite" id="GPUH_0001953501-mRNA-1">
    <property type="protein sequence ID" value="GPUH_0001953501-mRNA-1"/>
    <property type="gene ID" value="GPUH_0001953501"/>
</dbReference>
<reference evidence="4" key="1">
    <citation type="submission" date="2016-06" db="UniProtKB">
        <authorList>
            <consortium name="WormBaseParasite"/>
        </authorList>
    </citation>
    <scope>IDENTIFICATION</scope>
</reference>
<dbReference type="EMBL" id="UYRT01088649">
    <property type="protein sequence ID" value="VDN33984.1"/>
    <property type="molecule type" value="Genomic_DNA"/>
</dbReference>
<dbReference type="AlphaFoldDB" id="A0A183EEW9"/>
<accession>A0A183EEW9</accession>
<reference evidence="2 3" key="2">
    <citation type="submission" date="2018-11" db="EMBL/GenBank/DDBJ databases">
        <authorList>
            <consortium name="Pathogen Informatics"/>
        </authorList>
    </citation>
    <scope>NUCLEOTIDE SEQUENCE [LARGE SCALE GENOMIC DNA]</scope>
</reference>
<organism evidence="4">
    <name type="scientific">Gongylonema pulchrum</name>
    <dbReference type="NCBI Taxonomy" id="637853"/>
    <lineage>
        <taxon>Eukaryota</taxon>
        <taxon>Metazoa</taxon>
        <taxon>Ecdysozoa</taxon>
        <taxon>Nematoda</taxon>
        <taxon>Chromadorea</taxon>
        <taxon>Rhabditida</taxon>
        <taxon>Spirurina</taxon>
        <taxon>Spiruromorpha</taxon>
        <taxon>Spiruroidea</taxon>
        <taxon>Gongylonematidae</taxon>
        <taxon>Gongylonema</taxon>
    </lineage>
</organism>
<gene>
    <name evidence="2" type="ORF">GPUH_LOCUS19508</name>
</gene>
<feature type="compositionally biased region" description="Basic and acidic residues" evidence="1">
    <location>
        <begin position="103"/>
        <end position="114"/>
    </location>
</feature>
<evidence type="ECO:0000313" key="2">
    <source>
        <dbReference type="EMBL" id="VDN33984.1"/>
    </source>
</evidence>
<feature type="compositionally biased region" description="Polar residues" evidence="1">
    <location>
        <begin position="69"/>
        <end position="80"/>
    </location>
</feature>